<keyword evidence="2" id="KW-1185">Reference proteome</keyword>
<evidence type="ECO:0000313" key="1">
    <source>
        <dbReference type="EMBL" id="QQQ17740.1"/>
    </source>
</evidence>
<dbReference type="EMBL" id="CP067977">
    <property type="protein sequence ID" value="QQQ17740.1"/>
    <property type="molecule type" value="Genomic_DNA"/>
</dbReference>
<dbReference type="RefSeq" id="WP_201102116.1">
    <property type="nucleotide sequence ID" value="NZ_CP067977.1"/>
</dbReference>
<dbReference type="Proteomes" id="UP000595448">
    <property type="component" value="Chromosome"/>
</dbReference>
<proteinExistence type="predicted"/>
<dbReference type="InterPro" id="IPR009493">
    <property type="entry name" value="P2_GpE"/>
</dbReference>
<dbReference type="Pfam" id="PF06528">
    <property type="entry name" value="Phage_P2_GpE"/>
    <property type="match status" value="1"/>
</dbReference>
<gene>
    <name evidence="1" type="ORF">JIP62_10390</name>
</gene>
<accession>A0ABX7BK18</accession>
<organism evidence="1 2">
    <name type="scientific">Brevundimonas vitisensis</name>
    <dbReference type="NCBI Taxonomy" id="2800818"/>
    <lineage>
        <taxon>Bacteria</taxon>
        <taxon>Pseudomonadati</taxon>
        <taxon>Pseudomonadota</taxon>
        <taxon>Alphaproteobacteria</taxon>
        <taxon>Caulobacterales</taxon>
        <taxon>Caulobacteraceae</taxon>
        <taxon>Brevundimonas</taxon>
    </lineage>
</organism>
<sequence length="46" mass="5404">MQECVAFIYHWPPHVLDELPLDLLQGWAEAAKVRLDHLIRLRTPVL</sequence>
<protein>
    <submittedName>
        <fullName evidence="1">GpE family phage tail protein</fullName>
    </submittedName>
</protein>
<reference evidence="1 2" key="1">
    <citation type="submission" date="2021-01" db="EMBL/GenBank/DDBJ databases">
        <title>Brevundimonas vitis sp. nov., an bacterium isolated from grape (Vitis vinifera).</title>
        <authorList>
            <person name="Jiang L."/>
            <person name="Lee J."/>
        </authorList>
    </citation>
    <scope>NUCLEOTIDE SEQUENCE [LARGE SCALE GENOMIC DNA]</scope>
    <source>
        <strain evidence="1 2">GRTSA-9</strain>
    </source>
</reference>
<name>A0ABX7BK18_9CAUL</name>
<evidence type="ECO:0000313" key="2">
    <source>
        <dbReference type="Proteomes" id="UP000595448"/>
    </source>
</evidence>